<evidence type="ECO:0000256" key="3">
    <source>
        <dbReference type="ARBA" id="ARBA00022598"/>
    </source>
</evidence>
<keyword evidence="1" id="KW-0596">Phosphopantetheine</keyword>
<dbReference type="InterPro" id="IPR010071">
    <property type="entry name" value="AA_adenyl_dom"/>
</dbReference>
<keyword evidence="8" id="KW-1185">Reference proteome</keyword>
<dbReference type="InterPro" id="IPR020806">
    <property type="entry name" value="PKS_PP-bd"/>
</dbReference>
<dbReference type="CDD" id="cd19545">
    <property type="entry name" value="FUM14_C_NRPS-like"/>
    <property type="match status" value="1"/>
</dbReference>
<dbReference type="STRING" id="5601.A0A0D2DM11"/>
<evidence type="ECO:0000256" key="5">
    <source>
        <dbReference type="SAM" id="MobiDB-lite"/>
    </source>
</evidence>
<dbReference type="PROSITE" id="PS00012">
    <property type="entry name" value="PHOSPHOPANTETHEINE"/>
    <property type="match status" value="1"/>
</dbReference>
<feature type="domain" description="Carrier" evidence="6">
    <location>
        <begin position="1487"/>
        <end position="1563"/>
    </location>
</feature>
<dbReference type="Gene3D" id="3.30.559.30">
    <property type="entry name" value="Nonribosomal peptide synthetase, condensation domain"/>
    <property type="match status" value="2"/>
</dbReference>
<dbReference type="InterPro" id="IPR000873">
    <property type="entry name" value="AMP-dep_synth/lig_dom"/>
</dbReference>
<dbReference type="Gene3D" id="3.30.300.30">
    <property type="match status" value="1"/>
</dbReference>
<dbReference type="SUPFAM" id="SSF47336">
    <property type="entry name" value="ACP-like"/>
    <property type="match status" value="2"/>
</dbReference>
<organism evidence="7 8">
    <name type="scientific">Phialophora macrospora</name>
    <dbReference type="NCBI Taxonomy" id="1851006"/>
    <lineage>
        <taxon>Eukaryota</taxon>
        <taxon>Fungi</taxon>
        <taxon>Dikarya</taxon>
        <taxon>Ascomycota</taxon>
        <taxon>Pezizomycotina</taxon>
        <taxon>Eurotiomycetes</taxon>
        <taxon>Chaetothyriomycetidae</taxon>
        <taxon>Chaetothyriales</taxon>
        <taxon>Herpotrichiellaceae</taxon>
        <taxon>Phialophora</taxon>
    </lineage>
</organism>
<dbReference type="PROSITE" id="PS50075">
    <property type="entry name" value="CARRIER"/>
    <property type="match status" value="2"/>
</dbReference>
<feature type="region of interest" description="Disordered" evidence="5">
    <location>
        <begin position="22"/>
        <end position="56"/>
    </location>
</feature>
<dbReference type="GO" id="GO:0031177">
    <property type="term" value="F:phosphopantetheine binding"/>
    <property type="evidence" value="ECO:0007669"/>
    <property type="project" value="InterPro"/>
</dbReference>
<keyword evidence="2" id="KW-0597">Phosphoprotein</keyword>
<dbReference type="InterPro" id="IPR001242">
    <property type="entry name" value="Condensation_dom"/>
</dbReference>
<dbReference type="HOGENOM" id="CLU_000022_60_2_1"/>
<dbReference type="FunFam" id="1.10.1200.10:FF:000005">
    <property type="entry name" value="Nonribosomal peptide synthetase 1"/>
    <property type="match status" value="1"/>
</dbReference>
<evidence type="ECO:0000256" key="2">
    <source>
        <dbReference type="ARBA" id="ARBA00022553"/>
    </source>
</evidence>
<dbReference type="SUPFAM" id="SSF56801">
    <property type="entry name" value="Acetyl-CoA synthetase-like"/>
    <property type="match status" value="1"/>
</dbReference>
<evidence type="ECO:0000256" key="4">
    <source>
        <dbReference type="ARBA" id="ARBA00029454"/>
    </source>
</evidence>
<dbReference type="InterPro" id="IPR009081">
    <property type="entry name" value="PP-bd_ACP"/>
</dbReference>
<gene>
    <name evidence="7" type="ORF">PV04_10252</name>
</gene>
<dbReference type="Pfam" id="PF00668">
    <property type="entry name" value="Condensation"/>
    <property type="match status" value="2"/>
</dbReference>
<keyword evidence="3" id="KW-0436">Ligase</keyword>
<dbReference type="FunFam" id="3.40.50.12780:FF:000014">
    <property type="entry name" value="Nonribosomal peptide synthetase 1"/>
    <property type="match status" value="1"/>
</dbReference>
<accession>A0A0D2DM11</accession>
<comment type="similarity">
    <text evidence="4">Belongs to the NRP synthetase family.</text>
</comment>
<dbReference type="FunFam" id="3.30.559.30:FF:000003">
    <property type="entry name" value="Nonribosomal peptide synthase SidD"/>
    <property type="match status" value="1"/>
</dbReference>
<dbReference type="Pfam" id="PF00550">
    <property type="entry name" value="PP-binding"/>
    <property type="match status" value="2"/>
</dbReference>
<dbReference type="PANTHER" id="PTHR45527">
    <property type="entry name" value="NONRIBOSOMAL PEPTIDE SYNTHETASE"/>
    <property type="match status" value="1"/>
</dbReference>
<dbReference type="InterPro" id="IPR006162">
    <property type="entry name" value="Ppantetheine_attach_site"/>
</dbReference>
<dbReference type="GO" id="GO:0005737">
    <property type="term" value="C:cytoplasm"/>
    <property type="evidence" value="ECO:0007669"/>
    <property type="project" value="TreeGrafter"/>
</dbReference>
<evidence type="ECO:0000313" key="8">
    <source>
        <dbReference type="Proteomes" id="UP000054266"/>
    </source>
</evidence>
<name>A0A0D2DM11_9EURO</name>
<dbReference type="EMBL" id="KN846962">
    <property type="protein sequence ID" value="KIW63407.1"/>
    <property type="molecule type" value="Genomic_DNA"/>
</dbReference>
<proteinExistence type="inferred from homology"/>
<dbReference type="CDD" id="cd19542">
    <property type="entry name" value="CT_NRPS-like"/>
    <property type="match status" value="1"/>
</dbReference>
<dbReference type="SUPFAM" id="SSF52777">
    <property type="entry name" value="CoA-dependent acyltransferases"/>
    <property type="match status" value="4"/>
</dbReference>
<dbReference type="InterPro" id="IPR045851">
    <property type="entry name" value="AMP-bd_C_sf"/>
</dbReference>
<dbReference type="FunFam" id="3.30.300.30:FF:000015">
    <property type="entry name" value="Nonribosomal peptide synthase SidD"/>
    <property type="match status" value="1"/>
</dbReference>
<dbReference type="GO" id="GO:0016874">
    <property type="term" value="F:ligase activity"/>
    <property type="evidence" value="ECO:0007669"/>
    <property type="project" value="UniProtKB-KW"/>
</dbReference>
<feature type="domain" description="Carrier" evidence="6">
    <location>
        <begin position="825"/>
        <end position="900"/>
    </location>
</feature>
<dbReference type="InterPro" id="IPR036736">
    <property type="entry name" value="ACP-like_sf"/>
</dbReference>
<protein>
    <recommendedName>
        <fullName evidence="6">Carrier domain-containing protein</fullName>
    </recommendedName>
</protein>
<dbReference type="PANTHER" id="PTHR45527:SF3">
    <property type="entry name" value="SIDEROPHORE SYNTHETASE (EUROFUNG)"/>
    <property type="match status" value="1"/>
</dbReference>
<dbReference type="Gene3D" id="3.30.559.10">
    <property type="entry name" value="Chloramphenicol acetyltransferase-like domain"/>
    <property type="match status" value="2"/>
</dbReference>
<dbReference type="Pfam" id="PF00501">
    <property type="entry name" value="AMP-binding"/>
    <property type="match status" value="1"/>
</dbReference>
<dbReference type="PROSITE" id="PS00455">
    <property type="entry name" value="AMP_BINDING"/>
    <property type="match status" value="1"/>
</dbReference>
<sequence length="2088" mass="230185">MVDRVEDGGGDRHIATNGVTLSLTDDSRLPGDGESSDAVATGDIEHGGRKDGTMPTWAEGGANSFEVPALTKLKSIAEQTNLLLLAWALLLSRGSIVLGNGNNPLYCCWGFFESGNHDLQSPLPRRLTMEKVEDIISSGTEGVSELLEKIKILTRFRRSDSGVEIEAPTPSQQRQSVWDWANHVMVLFAKDTSDVSSLQTLDGSPSFGVDVHIHKGRLYLRRSRLAASTLSSEMAEFQVCGLVDILESLRRSEQDQVMTNTRTLGDHELARLWEWNKAVPPAIKRCMHDIVAERVAEHPEKIAVESWDGELTYGQLDRLSGHLATQLSKIGVGLGTSVPLCFEKSMWAVVALLAVMRVGATFVLTDPQQPEGRLSTIAAEVDAHVVITSLKQAILGARIAPQATVVTVGPELLPLGEQPVALQLAPVPSWAVLYIIFTSGSTGKPKGVMISHENFTTGAIPRADAVGYRPHSRVLDFPSYAFDVSIDCMLCTLANGGCICIPSDDQRVNDLSGAITSLKANMAHMTPSVARLLSVEALASLEVLGLGGESLSAGEAALWGKTTKVIIAYGPSECTVGCTINNEIDPTLPYTSIGKGVGGVTWIVDPDDHDALTPVGAVGELLVEGSIVGVGYLNEPDKTSQVFIDDPAWLVAGAGTTPGRHGRLYKTGDLVRYDPRGSGSLVFAGRKDRQVKLRGQRVELAEIEHHLLQKLPASVSVAVEVITPGGKDREPRLVAFVAERKDKNEVTVQELPSLSIELRRLLPDVEKYLSAQLPRYMVPTAYIPLASLPLLVSCKVDRKRLQEIGLSMTPRQLAKLRTEVVEDPEPQTDEQQTLQRVWKTVLGSELDIGVDDNFFAMGGDSLKAMKLVAVARAEGLSLTVAQIFANPTLARMSAAAGHVGSESEAEIPPYSLLTQDWKAEDARNQVAGLCKLAESDIEDVYPCTPLQEGLMALSAKYSDAYVAQRVVDLPNAQTANLLRSAFEAVSSSCPILRTRIVQVPGRGLMQVVIKGELPWKLSDDLEQYLQHDSNERMGLGDALARFGLVTDAKVKDGKTHVIFSIHHALYDGWSMPLIIERVNKAYQGLETKQPTPFKSFIRYLLDRDRPSSEAFWTEQLRGATGRQFPVVPIAGYQPRANALLEHYVTFPRSMSSNTTIATAIRAAWALVAARFTSTQDVVFGETLTGRNAPVAGIGEIEGPLITTVPMRVRVDVDLTISEYLQSVHDQTVLRIPHEHMGLQHIRRLSADAQEACELRTGMVLHPSSENESREADVDRFCPANGFMPVNDVEAAQEALRFNSYALMLVCSLDSRGFLTMASFDSTTMDQPQMQNVLQLFGRTVQELCQESNTRIGGLEIMREPDPADLRPLSNLGVHSLLQAGQSEINAIQKSVKRTWIVDPALPERLLPPGAVGELLLEATEAAPLTQIDNNDWILNDGSKEQTYLYQTGHLVKQNTDGSIVFLGLKGDRPQIPARASSQSNGPVPQNRLLPKRQAKLRQLWSRILGVADDEIDSESSFFALGGDSIGVMKLVSEARLEGLELSVAQVFRHRRLVEMADTAKETHHEQAALESITPFSTLGISDVDDFVSKAIKPALAEEKWKIKDVLPARLMQEIAVNGTIHLPRYSARYEIFYLDGPIDRHRLAKSCQELIVRNEILRTVFVMHQKRCYGVVLEDLEVPIVDYAIEGDLESFAKKLCDLDIQTRMAPGTAFVKFFFVQGENGRSCLILRISHAQYDEMCLPRLLQQLAALYEEKTILNSLPFSTFVNHVLRENIPESIQYWRDLLQGSHMTTLRPMTSLVSRQHVSFTRTFDLSTRSKDTTIATLPTAAWALCLARCLSLRDVTFGEVVSGRNIDLPNCDMIMGPTWQYIPVRVKFDNDWSAADLLNFVQQQHIESSRFEGIGLSEIIRDCTDWPESVDWFDSVVHQDVEHVETLTFLTANSRMETVYPHLEPLREWKIQAFLKDESLTIEVVTFEEWSDLGTSLLDCLGSCLQQLVNEPQSALFKPAENGWNAVHKVAESKGAFVSHTNGVVNGKTVLVHETAFEDSSRLARLPSKSASVGALDRSGKKTKFHRRIQTWFKSRPLDN</sequence>
<dbReference type="NCBIfam" id="TIGR01733">
    <property type="entry name" value="AA-adenyl-dom"/>
    <property type="match status" value="1"/>
</dbReference>
<dbReference type="Proteomes" id="UP000054266">
    <property type="component" value="Unassembled WGS sequence"/>
</dbReference>
<reference evidence="7 8" key="1">
    <citation type="submission" date="2015-01" db="EMBL/GenBank/DDBJ databases">
        <title>The Genome Sequence of Capronia semiimmersa CBS27337.</title>
        <authorList>
            <consortium name="The Broad Institute Genomics Platform"/>
            <person name="Cuomo C."/>
            <person name="de Hoog S."/>
            <person name="Gorbushina A."/>
            <person name="Stielow B."/>
            <person name="Teixiera M."/>
            <person name="Abouelleil A."/>
            <person name="Chapman S.B."/>
            <person name="Priest M."/>
            <person name="Young S.K."/>
            <person name="Wortman J."/>
            <person name="Nusbaum C."/>
            <person name="Birren B."/>
        </authorList>
    </citation>
    <scope>NUCLEOTIDE SEQUENCE [LARGE SCALE GENOMIC DNA]</scope>
    <source>
        <strain evidence="7 8">CBS 27337</strain>
    </source>
</reference>
<feature type="compositionally biased region" description="Basic and acidic residues" evidence="5">
    <location>
        <begin position="43"/>
        <end position="52"/>
    </location>
</feature>
<dbReference type="Gene3D" id="3.40.50.12780">
    <property type="entry name" value="N-terminal domain of ligase-like"/>
    <property type="match status" value="1"/>
</dbReference>
<dbReference type="InterPro" id="IPR042099">
    <property type="entry name" value="ANL_N_sf"/>
</dbReference>
<dbReference type="InterPro" id="IPR020845">
    <property type="entry name" value="AMP-binding_CS"/>
</dbReference>
<dbReference type="Gene3D" id="1.10.1200.10">
    <property type="entry name" value="ACP-like"/>
    <property type="match status" value="2"/>
</dbReference>
<evidence type="ECO:0000256" key="1">
    <source>
        <dbReference type="ARBA" id="ARBA00022450"/>
    </source>
</evidence>
<evidence type="ECO:0000259" key="6">
    <source>
        <dbReference type="PROSITE" id="PS50075"/>
    </source>
</evidence>
<dbReference type="GO" id="GO:0043041">
    <property type="term" value="P:amino acid activation for nonribosomal peptide biosynthetic process"/>
    <property type="evidence" value="ECO:0007669"/>
    <property type="project" value="TreeGrafter"/>
</dbReference>
<dbReference type="GO" id="GO:0044550">
    <property type="term" value="P:secondary metabolite biosynthetic process"/>
    <property type="evidence" value="ECO:0007669"/>
    <property type="project" value="TreeGrafter"/>
</dbReference>
<evidence type="ECO:0000313" key="7">
    <source>
        <dbReference type="EMBL" id="KIW63407.1"/>
    </source>
</evidence>
<dbReference type="CDD" id="cd05918">
    <property type="entry name" value="A_NRPS_SidN3_like"/>
    <property type="match status" value="1"/>
</dbReference>
<dbReference type="InterPro" id="IPR023213">
    <property type="entry name" value="CAT-like_dom_sf"/>
</dbReference>
<dbReference type="SMART" id="SM00823">
    <property type="entry name" value="PKS_PP"/>
    <property type="match status" value="2"/>
</dbReference>